<proteinExistence type="predicted"/>
<reference evidence="1 2" key="1">
    <citation type="submission" date="2013-08" db="EMBL/GenBank/DDBJ databases">
        <authorList>
            <person name="Durkin A.S."/>
            <person name="Haft D.R."/>
            <person name="McCorrison J."/>
            <person name="Torralba M."/>
            <person name="Gillis M."/>
            <person name="Haft D.H."/>
            <person name="Methe B."/>
            <person name="Sutton G."/>
            <person name="Nelson K.E."/>
        </authorList>
    </citation>
    <scope>NUCLEOTIDE SEQUENCE [LARGE SCALE GENOMIC DNA]</scope>
    <source>
        <strain evidence="1 2">VPI DR56BR1116</strain>
    </source>
</reference>
<dbReference type="STRING" id="1125725.HMPREF1325_0548"/>
<organism evidence="1 2">
    <name type="scientific">Treponema socranskii subsp. socranskii VPI DR56BR1116 = ATCC 35536</name>
    <dbReference type="NCBI Taxonomy" id="1125725"/>
    <lineage>
        <taxon>Bacteria</taxon>
        <taxon>Pseudomonadati</taxon>
        <taxon>Spirochaetota</taxon>
        <taxon>Spirochaetia</taxon>
        <taxon>Spirochaetales</taxon>
        <taxon>Treponemataceae</taxon>
        <taxon>Treponema</taxon>
    </lineage>
</organism>
<protein>
    <submittedName>
        <fullName evidence="1">Uncharacterized protein</fullName>
    </submittedName>
</protein>
<name>U1F7J0_TRESO</name>
<gene>
    <name evidence="1" type="ORF">HMPREF1325_0548</name>
</gene>
<evidence type="ECO:0000313" key="1">
    <source>
        <dbReference type="EMBL" id="ERF59967.1"/>
    </source>
</evidence>
<evidence type="ECO:0000313" key="2">
    <source>
        <dbReference type="Proteomes" id="UP000016412"/>
    </source>
</evidence>
<accession>U1F7J0</accession>
<sequence length="68" mass="7541">MSPQEGAARNGVRARGRLSPLKSIFIDKDFESRIGLSDMPIKLKRAGILGNVREKARLPQPVRDTPMP</sequence>
<dbReference type="EMBL" id="AUZJ01000053">
    <property type="protein sequence ID" value="ERF59967.1"/>
    <property type="molecule type" value="Genomic_DNA"/>
</dbReference>
<dbReference type="Proteomes" id="UP000016412">
    <property type="component" value="Unassembled WGS sequence"/>
</dbReference>
<comment type="caution">
    <text evidence="1">The sequence shown here is derived from an EMBL/GenBank/DDBJ whole genome shotgun (WGS) entry which is preliminary data.</text>
</comment>
<dbReference type="AlphaFoldDB" id="U1F7J0"/>